<organism evidence="1 2">
    <name type="scientific">Bagarius yarrelli</name>
    <name type="common">Goonch</name>
    <name type="synonym">Bagrus yarrelli</name>
    <dbReference type="NCBI Taxonomy" id="175774"/>
    <lineage>
        <taxon>Eukaryota</taxon>
        <taxon>Metazoa</taxon>
        <taxon>Chordata</taxon>
        <taxon>Craniata</taxon>
        <taxon>Vertebrata</taxon>
        <taxon>Euteleostomi</taxon>
        <taxon>Actinopterygii</taxon>
        <taxon>Neopterygii</taxon>
        <taxon>Teleostei</taxon>
        <taxon>Ostariophysi</taxon>
        <taxon>Siluriformes</taxon>
        <taxon>Sisoridae</taxon>
        <taxon>Sisorinae</taxon>
        <taxon>Bagarius</taxon>
    </lineage>
</organism>
<keyword evidence="2" id="KW-1185">Reference proteome</keyword>
<gene>
    <name evidence="1" type="ORF">Baya_0206</name>
</gene>
<dbReference type="Proteomes" id="UP000319801">
    <property type="component" value="Unassembled WGS sequence"/>
</dbReference>
<reference evidence="1 2" key="1">
    <citation type="journal article" date="2019" name="Genome Biol. Evol.">
        <title>Whole-Genome Sequencing of the Giant Devil Catfish, Bagarius yarrelli.</title>
        <authorList>
            <person name="Jiang W."/>
            <person name="Lv Y."/>
            <person name="Cheng L."/>
            <person name="Yang K."/>
            <person name="Chao B."/>
            <person name="Wang X."/>
            <person name="Li Y."/>
            <person name="Pan X."/>
            <person name="You X."/>
            <person name="Zhang Y."/>
            <person name="Yang J."/>
            <person name="Li J."/>
            <person name="Zhang X."/>
            <person name="Liu S."/>
            <person name="Sun C."/>
            <person name="Yang J."/>
            <person name="Shi Q."/>
        </authorList>
    </citation>
    <scope>NUCLEOTIDE SEQUENCE [LARGE SCALE GENOMIC DNA]</scope>
    <source>
        <strain evidence="1">JWS20170419001</strain>
        <tissue evidence="1">Muscle</tissue>
    </source>
</reference>
<name>A0A556THL7_BAGYA</name>
<comment type="caution">
    <text evidence="1">The sequence shown here is derived from an EMBL/GenBank/DDBJ whole genome shotgun (WGS) entry which is preliminary data.</text>
</comment>
<evidence type="ECO:0000313" key="1">
    <source>
        <dbReference type="EMBL" id="TSK13332.1"/>
    </source>
</evidence>
<evidence type="ECO:0000313" key="2">
    <source>
        <dbReference type="Proteomes" id="UP000319801"/>
    </source>
</evidence>
<protein>
    <submittedName>
        <fullName evidence="1">Uncharacterized protein</fullName>
    </submittedName>
</protein>
<accession>A0A556THL7</accession>
<dbReference type="EMBL" id="VCAZ01000001">
    <property type="protein sequence ID" value="TSK13332.1"/>
    <property type="molecule type" value="Genomic_DNA"/>
</dbReference>
<proteinExistence type="predicted"/>
<sequence>MNCKLRLHPALRLCIPPGQVRPLFCRSAALQHGRSIGNSTQNRHLSFKIKPAAPAVSLKEMDLPQASQQSRLSRDHVFKRAVFPVPAKQLNHQSVPPDCFQGCLPVCAIQQRHINLPSIGQLESPMLGAEDVRILASEVIRWVFIKHMANCLVYNFFHQEKEAW</sequence>
<dbReference type="AlphaFoldDB" id="A0A556THL7"/>